<gene>
    <name evidence="1" type="ORF">LCGC14_2566060</name>
</gene>
<accession>A0A0F9DBI8</accession>
<sequence>MGSQYTTVTVTPVLHRRSVIDTTPVDMLQCEDATGGPFSFKRWYICPICTLTYRKDKMVEIEGTFYCKRFKHYLDIIEDLKEKSSVRS</sequence>
<dbReference type="AlphaFoldDB" id="A0A0F9DBI8"/>
<comment type="caution">
    <text evidence="1">The sequence shown here is derived from an EMBL/GenBank/DDBJ whole genome shotgun (WGS) entry which is preliminary data.</text>
</comment>
<protein>
    <submittedName>
        <fullName evidence="1">Uncharacterized protein</fullName>
    </submittedName>
</protein>
<name>A0A0F9DBI8_9ZZZZ</name>
<dbReference type="EMBL" id="LAZR01042490">
    <property type="protein sequence ID" value="KKL09418.1"/>
    <property type="molecule type" value="Genomic_DNA"/>
</dbReference>
<organism evidence="1">
    <name type="scientific">marine sediment metagenome</name>
    <dbReference type="NCBI Taxonomy" id="412755"/>
    <lineage>
        <taxon>unclassified sequences</taxon>
        <taxon>metagenomes</taxon>
        <taxon>ecological metagenomes</taxon>
    </lineage>
</organism>
<proteinExistence type="predicted"/>
<reference evidence="1" key="1">
    <citation type="journal article" date="2015" name="Nature">
        <title>Complex archaea that bridge the gap between prokaryotes and eukaryotes.</title>
        <authorList>
            <person name="Spang A."/>
            <person name="Saw J.H."/>
            <person name="Jorgensen S.L."/>
            <person name="Zaremba-Niedzwiedzka K."/>
            <person name="Martijn J."/>
            <person name="Lind A.E."/>
            <person name="van Eijk R."/>
            <person name="Schleper C."/>
            <person name="Guy L."/>
            <person name="Ettema T.J."/>
        </authorList>
    </citation>
    <scope>NUCLEOTIDE SEQUENCE</scope>
</reference>
<evidence type="ECO:0000313" key="1">
    <source>
        <dbReference type="EMBL" id="KKL09418.1"/>
    </source>
</evidence>